<dbReference type="PANTHER" id="PTHR31840">
    <property type="entry name" value="COILED-COIL DOMAIN-CONTAINING PROTEIN 97"/>
    <property type="match status" value="1"/>
</dbReference>
<reference evidence="3 4" key="1">
    <citation type="journal article" date="2019" name="Proc. Natl. Acad. Sci. U.S.A.">
        <title>Regulatory changes in pterin and carotenoid genes underlie balanced color polymorphisms in the wall lizard.</title>
        <authorList>
            <person name="Andrade P."/>
            <person name="Pinho C."/>
            <person name="Perez I de Lanuza G."/>
            <person name="Afonso S."/>
            <person name="Brejcha J."/>
            <person name="Rubin C.J."/>
            <person name="Wallerman O."/>
            <person name="Pereira P."/>
            <person name="Sabatino S.J."/>
            <person name="Bellati A."/>
            <person name="Pellitteri-Rosa D."/>
            <person name="Bosakova Z."/>
            <person name="Bunikis I."/>
            <person name="Carretero M.A."/>
            <person name="Feiner N."/>
            <person name="Marsik P."/>
            <person name="Pauperio F."/>
            <person name="Salvi D."/>
            <person name="Soler L."/>
            <person name="While G.M."/>
            <person name="Uller T."/>
            <person name="Font E."/>
            <person name="Andersson L."/>
            <person name="Carneiro M."/>
        </authorList>
    </citation>
    <scope>NUCLEOTIDE SEQUENCE</scope>
</reference>
<evidence type="ECO:0000313" key="3">
    <source>
        <dbReference type="Ensembl" id="ENSPMRP00000013252.1"/>
    </source>
</evidence>
<name>A0A670IPU2_PODMU</name>
<reference evidence="3" key="3">
    <citation type="submission" date="2025-09" db="UniProtKB">
        <authorList>
            <consortium name="Ensembl"/>
        </authorList>
    </citation>
    <scope>IDENTIFICATION</scope>
</reference>
<dbReference type="Proteomes" id="UP000472272">
    <property type="component" value="Chromosome 8"/>
</dbReference>
<dbReference type="Pfam" id="PF09747">
    <property type="entry name" value="CCD97-like_C"/>
    <property type="match status" value="1"/>
</dbReference>
<feature type="compositionally biased region" description="Polar residues" evidence="1">
    <location>
        <begin position="171"/>
        <end position="184"/>
    </location>
</feature>
<feature type="domain" description="CCD97-like C-terminal" evidence="2">
    <location>
        <begin position="326"/>
        <end position="490"/>
    </location>
</feature>
<evidence type="ECO:0000313" key="4">
    <source>
        <dbReference type="Proteomes" id="UP000472272"/>
    </source>
</evidence>
<keyword evidence="4" id="KW-1185">Reference proteome</keyword>
<dbReference type="GeneTree" id="ENSGT00390000015495"/>
<feature type="compositionally biased region" description="Basic and acidic residues" evidence="1">
    <location>
        <begin position="478"/>
        <end position="488"/>
    </location>
</feature>
<dbReference type="OMA" id="CPSQSNR"/>
<sequence>MMCGSSFTGTNWNFSVFPAVGSRADAEEGNADRGMLESSLPDNIEAAKPLDTAEEMVGILASTDCLPKDSGAPSETLQMVHRGEQKPGASGASGCRATKSSPLRRPLWGEEMSGVPNPQSSPLNWNGASKAPGSRREEHSWNPGSSLPSGTHEAISAFLSSCWSELKTEPPSANNLSKPSQQDSGESEVMATEDMPPNGGEASDTKKPHWGGGKPESVGSNSPPAGPTEDDDPVVLAMFHAVANSRLPVRSQQKDEPDFTPAQKLAILRDLYHSKPLVFLERFRTVLREEHLPCFRHLSGSYEADFYCAEVRRAGLGKTRHTRVRNKRYAALQQLIQGGEYFSDEQMRSREPLLYEQYIGQYLSDEEMQALGSSKLEASCSLSGVLLDSYQEQVIQRRLQVQQEQEEACEEEEEEDSDDEDKASDLDMDEWVPEQEEKAYLREEFTSRMYQRFLDGKDRDFNYSEVDENPDFDNLDIVSRDEEERYFDGEDPEDVDAMEAE</sequence>
<feature type="region of interest" description="Disordered" evidence="1">
    <location>
        <begin position="83"/>
        <end position="149"/>
    </location>
</feature>
<evidence type="ECO:0000256" key="1">
    <source>
        <dbReference type="SAM" id="MobiDB-lite"/>
    </source>
</evidence>
<dbReference type="InterPro" id="IPR040233">
    <property type="entry name" value="CCD97-like_C"/>
</dbReference>
<accession>A0A670IPU2</accession>
<feature type="region of interest" description="Disordered" evidence="1">
    <location>
        <begin position="461"/>
        <end position="501"/>
    </location>
</feature>
<proteinExistence type="predicted"/>
<feature type="compositionally biased region" description="Acidic residues" evidence="1">
    <location>
        <begin position="406"/>
        <end position="434"/>
    </location>
</feature>
<dbReference type="InterPro" id="IPR018613">
    <property type="entry name" value="Ccdc97-like"/>
</dbReference>
<evidence type="ECO:0000259" key="2">
    <source>
        <dbReference type="Pfam" id="PF09747"/>
    </source>
</evidence>
<feature type="compositionally biased region" description="Polar residues" evidence="1">
    <location>
        <begin position="116"/>
        <end position="127"/>
    </location>
</feature>
<gene>
    <name evidence="3" type="primary">CCDC97</name>
</gene>
<reference evidence="3" key="2">
    <citation type="submission" date="2025-08" db="UniProtKB">
        <authorList>
            <consortium name="Ensembl"/>
        </authorList>
    </citation>
    <scope>IDENTIFICATION</scope>
</reference>
<feature type="compositionally biased region" description="Acidic residues" evidence="1">
    <location>
        <begin position="465"/>
        <end position="474"/>
    </location>
</feature>
<dbReference type="AlphaFoldDB" id="A0A670IPU2"/>
<feature type="region of interest" description="Disordered" evidence="1">
    <location>
        <begin position="406"/>
        <end position="436"/>
    </location>
</feature>
<protein>
    <submittedName>
        <fullName evidence="3">Coiled-coil domain containing 97</fullName>
    </submittedName>
</protein>
<organism evidence="3 4">
    <name type="scientific">Podarcis muralis</name>
    <name type="common">Wall lizard</name>
    <name type="synonym">Lacerta muralis</name>
    <dbReference type="NCBI Taxonomy" id="64176"/>
    <lineage>
        <taxon>Eukaryota</taxon>
        <taxon>Metazoa</taxon>
        <taxon>Chordata</taxon>
        <taxon>Craniata</taxon>
        <taxon>Vertebrata</taxon>
        <taxon>Euteleostomi</taxon>
        <taxon>Lepidosauria</taxon>
        <taxon>Squamata</taxon>
        <taxon>Bifurcata</taxon>
        <taxon>Unidentata</taxon>
        <taxon>Episquamata</taxon>
        <taxon>Laterata</taxon>
        <taxon>Lacertibaenia</taxon>
        <taxon>Lacertidae</taxon>
        <taxon>Podarcis</taxon>
    </lineage>
</organism>
<dbReference type="Ensembl" id="ENSPMRT00000014146.1">
    <property type="protein sequence ID" value="ENSPMRP00000013252.1"/>
    <property type="gene ID" value="ENSPMRG00000008866.1"/>
</dbReference>
<dbReference type="PANTHER" id="PTHR31840:SF1">
    <property type="entry name" value="COILED-COIL DOMAIN-CONTAINING PROTEIN 97"/>
    <property type="match status" value="1"/>
</dbReference>
<feature type="region of interest" description="Disordered" evidence="1">
    <location>
        <begin position="167"/>
        <end position="232"/>
    </location>
</feature>
<feature type="compositionally biased region" description="Acidic residues" evidence="1">
    <location>
        <begin position="489"/>
        <end position="501"/>
    </location>
</feature>